<dbReference type="InterPro" id="IPR029058">
    <property type="entry name" value="AB_hydrolase_fold"/>
</dbReference>
<dbReference type="PROSITE" id="PS51257">
    <property type="entry name" value="PROKAR_LIPOPROTEIN"/>
    <property type="match status" value="1"/>
</dbReference>
<name>A0A6A4RH31_9RHOB</name>
<comment type="caution">
    <text evidence="1">The sequence shown here is derived from an EMBL/GenBank/DDBJ whole genome shotgun (WGS) entry which is preliminary data.</text>
</comment>
<dbReference type="PANTHER" id="PTHR36513">
    <property type="entry name" value="ABC TRANSMEMBRANE TYPE-1 DOMAIN-CONTAINING PROTEIN"/>
    <property type="match status" value="1"/>
</dbReference>
<dbReference type="RefSeq" id="WP_158978058.1">
    <property type="nucleotide sequence ID" value="NZ_WSFO01000003.1"/>
</dbReference>
<keyword evidence="1" id="KW-0378">Hydrolase</keyword>
<sequence length="372" mass="40300">MHILVRAVLGLVVVGLTACTDRSYTPVMPEALLVGTPKTIFAATIREPEPDGSFGPGRSDNYSLLELTVSIPPSHRPGELNFAYANPDPQTQFTMANRQLLDGPNEFKARLKEEVRSLPGTEQEVTVFVHGFNSTQSETAFRAAQLAQDIQLPGATMIYSWPSQGNPLGYAYDGDSVLFARDGLERMLRQIRSAGVGRIVLVAHSMGSQLVMETLRQIEIQTPGWSAANLNGVVLMSPDLDVEVFRSQMRRIEKVPQPFIVFVSRKDKLLNISSRLRGTHSSERLGSISSLDAVSGLPIRIVDTTEFSDDAASAHLVAGTSPALIAMLNAARKTADAFGKDSAQIGNLLPGRITTSNGTTEISLLNTPSEVR</sequence>
<dbReference type="Proteomes" id="UP000441586">
    <property type="component" value="Unassembled WGS sequence"/>
</dbReference>
<reference evidence="1 2" key="1">
    <citation type="submission" date="2019-12" db="EMBL/GenBank/DDBJ databases">
        <authorList>
            <person name="Zhang Y.-J."/>
        </authorList>
    </citation>
    <scope>NUCLEOTIDE SEQUENCE [LARGE SCALE GENOMIC DNA]</scope>
    <source>
        <strain evidence="1 2">H18S-6</strain>
    </source>
</reference>
<dbReference type="PANTHER" id="PTHR36513:SF1">
    <property type="entry name" value="TRANSMEMBRANE PROTEIN"/>
    <property type="match status" value="1"/>
</dbReference>
<dbReference type="InterPro" id="IPR010297">
    <property type="entry name" value="DUF900_hydrolase"/>
</dbReference>
<dbReference type="Pfam" id="PF05990">
    <property type="entry name" value="DUF900"/>
    <property type="match status" value="1"/>
</dbReference>
<dbReference type="AlphaFoldDB" id="A0A6A4RH31"/>
<evidence type="ECO:0000313" key="1">
    <source>
        <dbReference type="EMBL" id="KAE9630849.1"/>
    </source>
</evidence>
<dbReference type="InterPro" id="IPR014586">
    <property type="entry name" value="UCP033909"/>
</dbReference>
<accession>A0A6A4RH31</accession>
<organism evidence="1 2">
    <name type="scientific">Parasedimentitalea maritima</name>
    <dbReference type="NCBI Taxonomy" id="2578117"/>
    <lineage>
        <taxon>Bacteria</taxon>
        <taxon>Pseudomonadati</taxon>
        <taxon>Pseudomonadota</taxon>
        <taxon>Alphaproteobacteria</taxon>
        <taxon>Rhodobacterales</taxon>
        <taxon>Paracoccaceae</taxon>
        <taxon>Parasedimentitalea</taxon>
    </lineage>
</organism>
<dbReference type="Gene3D" id="3.40.50.1820">
    <property type="entry name" value="alpha/beta hydrolase"/>
    <property type="match status" value="1"/>
</dbReference>
<dbReference type="PIRSF" id="PIRSF033909">
    <property type="entry name" value="UCP033909"/>
    <property type="match status" value="1"/>
</dbReference>
<dbReference type="GO" id="GO:0016787">
    <property type="term" value="F:hydrolase activity"/>
    <property type="evidence" value="ECO:0007669"/>
    <property type="project" value="UniProtKB-KW"/>
</dbReference>
<evidence type="ECO:0000313" key="2">
    <source>
        <dbReference type="Proteomes" id="UP000441586"/>
    </source>
</evidence>
<protein>
    <submittedName>
        <fullName evidence="1">Alpha/beta fold hydrolase</fullName>
    </submittedName>
</protein>
<proteinExistence type="predicted"/>
<gene>
    <name evidence="1" type="ORF">GP644_06385</name>
</gene>
<dbReference type="SUPFAM" id="SSF53474">
    <property type="entry name" value="alpha/beta-Hydrolases"/>
    <property type="match status" value="1"/>
</dbReference>
<dbReference type="EMBL" id="WSFO01000003">
    <property type="protein sequence ID" value="KAE9630849.1"/>
    <property type="molecule type" value="Genomic_DNA"/>
</dbReference>